<evidence type="ECO:0008006" key="4">
    <source>
        <dbReference type="Google" id="ProtNLM"/>
    </source>
</evidence>
<evidence type="ECO:0000313" key="3">
    <source>
        <dbReference type="Proteomes" id="UP000834106"/>
    </source>
</evidence>
<accession>A0AAD2DWS6</accession>
<dbReference type="PANTHER" id="PTHR33649:SF2">
    <property type="entry name" value="PAR1 PROTEIN"/>
    <property type="match status" value="1"/>
</dbReference>
<evidence type="ECO:0000256" key="1">
    <source>
        <dbReference type="SAM" id="Phobius"/>
    </source>
</evidence>
<organism evidence="2 3">
    <name type="scientific">Fraxinus pennsylvanica</name>
    <dbReference type="NCBI Taxonomy" id="56036"/>
    <lineage>
        <taxon>Eukaryota</taxon>
        <taxon>Viridiplantae</taxon>
        <taxon>Streptophyta</taxon>
        <taxon>Embryophyta</taxon>
        <taxon>Tracheophyta</taxon>
        <taxon>Spermatophyta</taxon>
        <taxon>Magnoliopsida</taxon>
        <taxon>eudicotyledons</taxon>
        <taxon>Gunneridae</taxon>
        <taxon>Pentapetalae</taxon>
        <taxon>asterids</taxon>
        <taxon>lamiids</taxon>
        <taxon>Lamiales</taxon>
        <taxon>Oleaceae</taxon>
        <taxon>Oleeae</taxon>
        <taxon>Fraxinus</taxon>
    </lineage>
</organism>
<keyword evidence="1" id="KW-1133">Transmembrane helix</keyword>
<dbReference type="Pfam" id="PF06521">
    <property type="entry name" value="PAR1"/>
    <property type="match status" value="1"/>
</dbReference>
<keyword evidence="1" id="KW-0812">Transmembrane</keyword>
<sequence>MRTSYRKNLSSIRNFHRFVLILGADGGFQRDRIDLIIKTRLDKNWFCFFGSCDPLGIFHQYIAPNSSEGIWFQVSFATCHYGVGQRRGLNSLGIFVLALVFCMQAVQGKISCENLNKDSCAFAISSSGKRCVLEKHVRRTGDEIYSCRTSEIEAEKLKDWIETDKCIKACGLDRNVLGISSDSLLDSHFTQKLCSTQCYGGCPNIVDLYFNLAAGEGVYLPKLCDSKGANARREMSEIKSSGYVAPGPEFSQGHIIPGQVARSCSNTR</sequence>
<feature type="transmembrane region" description="Helical" evidence="1">
    <location>
        <begin position="89"/>
        <end position="106"/>
    </location>
</feature>
<protein>
    <recommendedName>
        <fullName evidence="4">PAR1 protein</fullName>
    </recommendedName>
</protein>
<proteinExistence type="predicted"/>
<evidence type="ECO:0000313" key="2">
    <source>
        <dbReference type="EMBL" id="CAI9767668.1"/>
    </source>
</evidence>
<keyword evidence="3" id="KW-1185">Reference proteome</keyword>
<dbReference type="EMBL" id="OU503044">
    <property type="protein sequence ID" value="CAI9767668.1"/>
    <property type="molecule type" value="Genomic_DNA"/>
</dbReference>
<keyword evidence="1" id="KW-0472">Membrane</keyword>
<dbReference type="Proteomes" id="UP000834106">
    <property type="component" value="Chromosome 9"/>
</dbReference>
<dbReference type="InterPro" id="IPR009489">
    <property type="entry name" value="PAR1"/>
</dbReference>
<reference evidence="2" key="1">
    <citation type="submission" date="2023-05" db="EMBL/GenBank/DDBJ databases">
        <authorList>
            <person name="Huff M."/>
        </authorList>
    </citation>
    <scope>NUCLEOTIDE SEQUENCE</scope>
</reference>
<gene>
    <name evidence="2" type="ORF">FPE_LOCUS15098</name>
</gene>
<dbReference type="AlphaFoldDB" id="A0AAD2DWS6"/>
<name>A0AAD2DWS6_9LAMI</name>
<dbReference type="PANTHER" id="PTHR33649">
    <property type="entry name" value="PAR1 PROTEIN"/>
    <property type="match status" value="1"/>
</dbReference>